<dbReference type="Gene3D" id="3.30.420.40">
    <property type="match status" value="2"/>
</dbReference>
<evidence type="ECO:0000259" key="4">
    <source>
        <dbReference type="Pfam" id="PF00370"/>
    </source>
</evidence>
<dbReference type="InterPro" id="IPR018484">
    <property type="entry name" value="FGGY_N"/>
</dbReference>
<dbReference type="InterPro" id="IPR050406">
    <property type="entry name" value="FGGY_Carb_Kinase"/>
</dbReference>
<organism evidence="6 7">
    <name type="scientific">Anaerotruncus colihominis</name>
    <dbReference type="NCBI Taxonomy" id="169435"/>
    <lineage>
        <taxon>Bacteria</taxon>
        <taxon>Bacillati</taxon>
        <taxon>Bacillota</taxon>
        <taxon>Clostridia</taxon>
        <taxon>Eubacteriales</taxon>
        <taxon>Oscillospiraceae</taxon>
        <taxon>Anaerotruncus</taxon>
    </lineage>
</organism>
<keyword evidence="3 6" id="KW-0418">Kinase</keyword>
<protein>
    <submittedName>
        <fullName evidence="6">L-xylulose/3-keto-L-gulonate kinase</fullName>
        <ecNumber evidence="6">2.7.1.-</ecNumber>
    </submittedName>
</protein>
<dbReference type="PANTHER" id="PTHR43095">
    <property type="entry name" value="SUGAR KINASE"/>
    <property type="match status" value="1"/>
</dbReference>
<dbReference type="InterPro" id="IPR000577">
    <property type="entry name" value="Carb_kinase_FGGY"/>
</dbReference>
<accession>A0A174NN90</accession>
<evidence type="ECO:0000313" key="6">
    <source>
        <dbReference type="EMBL" id="CUP48731.1"/>
    </source>
</evidence>
<dbReference type="PANTHER" id="PTHR43095:SF3">
    <property type="entry name" value="L-XYLULOSE_3-KETO-L-GULONATE KINASE"/>
    <property type="match status" value="1"/>
</dbReference>
<evidence type="ECO:0000256" key="2">
    <source>
        <dbReference type="ARBA" id="ARBA00022679"/>
    </source>
</evidence>
<dbReference type="InterPro" id="IPR018485">
    <property type="entry name" value="FGGY_C"/>
</dbReference>
<dbReference type="Proteomes" id="UP000095765">
    <property type="component" value="Unassembled WGS sequence"/>
</dbReference>
<reference evidence="6 7" key="1">
    <citation type="submission" date="2015-09" db="EMBL/GenBank/DDBJ databases">
        <authorList>
            <consortium name="Pathogen Informatics"/>
        </authorList>
    </citation>
    <scope>NUCLEOTIDE SEQUENCE [LARGE SCALE GENOMIC DNA]</scope>
    <source>
        <strain evidence="6 7">2789STDY5834939</strain>
    </source>
</reference>
<dbReference type="RefSeq" id="WP_055244401.1">
    <property type="nucleotide sequence ID" value="NZ_CABIWA010000007.1"/>
</dbReference>
<dbReference type="InterPro" id="IPR043129">
    <property type="entry name" value="ATPase_NBD"/>
</dbReference>
<feature type="domain" description="Carbohydrate kinase FGGY N-terminal" evidence="4">
    <location>
        <begin position="8"/>
        <end position="253"/>
    </location>
</feature>
<dbReference type="PIRSF" id="PIRSF000538">
    <property type="entry name" value="GlpK"/>
    <property type="match status" value="1"/>
</dbReference>
<dbReference type="SUPFAM" id="SSF53067">
    <property type="entry name" value="Actin-like ATPase domain"/>
    <property type="match status" value="2"/>
</dbReference>
<evidence type="ECO:0000313" key="7">
    <source>
        <dbReference type="Proteomes" id="UP000095765"/>
    </source>
</evidence>
<dbReference type="Pfam" id="PF00370">
    <property type="entry name" value="FGGY_N"/>
    <property type="match status" value="1"/>
</dbReference>
<dbReference type="EMBL" id="CZBE01000005">
    <property type="protein sequence ID" value="CUP48731.1"/>
    <property type="molecule type" value="Genomic_DNA"/>
</dbReference>
<comment type="similarity">
    <text evidence="1">Belongs to the FGGY kinase family.</text>
</comment>
<dbReference type="GO" id="GO:0005975">
    <property type="term" value="P:carbohydrate metabolic process"/>
    <property type="evidence" value="ECO:0007669"/>
    <property type="project" value="InterPro"/>
</dbReference>
<sequence>MKQKRFLMGIDNGGSNIKCAIFDLDGTEVAAADTTPPTCQPREGFVERDPDAVWKCNCEVIAAALRGSGIRPDQIAAVSLCGYGGGICLVDRDGQPVCPIVVSTDTRARRNLEELYRSGAAGRIFEITHQYPWAGQPAALLRWFREERPALFSRAAFALSIKDYIRGRLTHEFAAELTDASNFNLVDPATGSYSERLFHISGLADSKRLFGAPLLHPASVAGTVTQAAAEQTGLTAGTPVAAGLYDVSSCATGSAALGAGSLAVTIGTWSMASCLDTSFSKADDSTIVTTSALDRHFLLEQGSATGAVNFNWYLDRFISKMYPDRSKRQLYALCDQAILQPDAQNKILFIPYLYASCTHPNGKGAFFNLSGHHTDQALLAAVMEGILLCANRHISLLKKGVSTPFQAIRLSGGICASPAWSQILCDILQAPVCVMEGSQQGARGAAMCAGIAVGEFDGFSQAAEAMVHTASVLSPRAQYAQLYALKANMYEKALKALDYFHEQN</sequence>
<feature type="domain" description="Carbohydrate kinase FGGY C-terminal" evidence="5">
    <location>
        <begin position="262"/>
        <end position="452"/>
    </location>
</feature>
<evidence type="ECO:0000259" key="5">
    <source>
        <dbReference type="Pfam" id="PF02782"/>
    </source>
</evidence>
<keyword evidence="2 6" id="KW-0808">Transferase</keyword>
<dbReference type="EC" id="2.7.1.-" evidence="6"/>
<dbReference type="OrthoDB" id="9805576at2"/>
<dbReference type="AlphaFoldDB" id="A0A174NN90"/>
<evidence type="ECO:0000256" key="1">
    <source>
        <dbReference type="ARBA" id="ARBA00009156"/>
    </source>
</evidence>
<dbReference type="GO" id="GO:0016301">
    <property type="term" value="F:kinase activity"/>
    <property type="evidence" value="ECO:0007669"/>
    <property type="project" value="UniProtKB-KW"/>
</dbReference>
<dbReference type="CDD" id="cd07802">
    <property type="entry name" value="ASKHA_NBD_FGGY_EcLyxK-like"/>
    <property type="match status" value="1"/>
</dbReference>
<proteinExistence type="inferred from homology"/>
<name>A0A174NN90_9FIRM</name>
<dbReference type="Pfam" id="PF02782">
    <property type="entry name" value="FGGY_C"/>
    <property type="match status" value="1"/>
</dbReference>
<evidence type="ECO:0000256" key="3">
    <source>
        <dbReference type="ARBA" id="ARBA00022777"/>
    </source>
</evidence>
<gene>
    <name evidence="6" type="primary">lyx_1</name>
    <name evidence="6" type="ORF">ERS852551_00950</name>
</gene>